<sequence length="115" mass="12773">MPRSAPKPCTKCGAKATRRGLCARHDRQGDSHRGSARDRGYDSEHETEFRAAVLAAQPTCPCGQPSTVADHYPLSRRELIRQRLNPNDPRHGRALCATCHNTHTARTQSHLGHRS</sequence>
<proteinExistence type="predicted"/>
<evidence type="ECO:0000313" key="3">
    <source>
        <dbReference type="Proteomes" id="UP000224283"/>
    </source>
</evidence>
<accession>A0A1S5VY64</accession>
<dbReference type="GO" id="GO:0004519">
    <property type="term" value="F:endonuclease activity"/>
    <property type="evidence" value="ECO:0007669"/>
    <property type="project" value="UniProtKB-KW"/>
</dbReference>
<organism evidence="2 3">
    <name type="scientific">Mycobacterium phage Maxxinista</name>
    <dbReference type="NCBI Taxonomy" id="1955423"/>
    <lineage>
        <taxon>Viruses</taxon>
        <taxon>Duplodnaviria</taxon>
        <taxon>Heunggongvirae</taxon>
        <taxon>Uroviricota</taxon>
        <taxon>Caudoviricetes</taxon>
        <taxon>Kostyavirus</taxon>
        <taxon>Kostyavirus CJW1</taxon>
    </lineage>
</organism>
<evidence type="ECO:0000313" key="2">
    <source>
        <dbReference type="EMBL" id="AQP30862.1"/>
    </source>
</evidence>
<protein>
    <submittedName>
        <fullName evidence="2">HNH endonuclease</fullName>
    </submittedName>
</protein>
<name>A0A1S5VY64_9CAUD</name>
<keyword evidence="2" id="KW-0540">Nuclease</keyword>
<keyword evidence="2" id="KW-0255">Endonuclease</keyword>
<dbReference type="Proteomes" id="UP000224283">
    <property type="component" value="Genome"/>
</dbReference>
<dbReference type="EMBL" id="KY549152">
    <property type="protein sequence ID" value="AQP30862.1"/>
    <property type="molecule type" value="Genomic_DNA"/>
</dbReference>
<reference evidence="3" key="1">
    <citation type="submission" date="2017-01" db="EMBL/GenBank/DDBJ databases">
        <authorList>
            <person name="Mah S.A."/>
            <person name="Swanson W.J."/>
            <person name="Moy G.W."/>
            <person name="Vacquier V.D."/>
        </authorList>
    </citation>
    <scope>NUCLEOTIDE SEQUENCE [LARGE SCALE GENOMIC DNA]</scope>
</reference>
<gene>
    <name evidence="2" type="ORF">SEA_MAXXINISTA_148</name>
</gene>
<feature type="region of interest" description="Disordered" evidence="1">
    <location>
        <begin position="23"/>
        <end position="45"/>
    </location>
</feature>
<keyword evidence="2" id="KW-0378">Hydrolase</keyword>
<evidence type="ECO:0000256" key="1">
    <source>
        <dbReference type="SAM" id="MobiDB-lite"/>
    </source>
</evidence>